<organism evidence="1">
    <name type="scientific">sediment metagenome</name>
    <dbReference type="NCBI Taxonomy" id="749907"/>
    <lineage>
        <taxon>unclassified sequences</taxon>
        <taxon>metagenomes</taxon>
        <taxon>ecological metagenomes</taxon>
    </lineage>
</organism>
<dbReference type="InterPro" id="IPR004802">
    <property type="entry name" value="tRNA_PsdUridine_synth_B_fam"/>
</dbReference>
<gene>
    <name evidence="1" type="primary">truB</name>
    <name evidence="1" type="ORF">LDC_1739</name>
</gene>
<dbReference type="GO" id="GO:0009982">
    <property type="term" value="F:pseudouridine synthase activity"/>
    <property type="evidence" value="ECO:0007669"/>
    <property type="project" value="InterPro"/>
</dbReference>
<reference evidence="1" key="2">
    <citation type="journal article" date="2011" name="Microb. Ecol.">
        <title>Taxonomic and Functional Metagenomic Profiling of the Microbial Community in the Anoxic Sediment of a Sub-saline Shallow Lake (Laguna de Carrizo, Central Spain).</title>
        <authorList>
            <person name="Ferrer M."/>
            <person name="Guazzaroni M.E."/>
            <person name="Richter M."/>
            <person name="Garcia-Salamanca A."/>
            <person name="Yarza P."/>
            <person name="Suarez-Suarez A."/>
            <person name="Solano J."/>
            <person name="Alcaide M."/>
            <person name="van Dillewijn P."/>
            <person name="Molina-Henares M.A."/>
            <person name="Lopez-Cortes N."/>
            <person name="Al-Ramahi Y."/>
            <person name="Guerrero C."/>
            <person name="Acosta A."/>
            <person name="de Eugenio L.I."/>
            <person name="Martinez V."/>
            <person name="Marques S."/>
            <person name="Rojo F."/>
            <person name="Santero E."/>
            <person name="Genilloud O."/>
            <person name="Perez-Perez J."/>
            <person name="Rossello-Mora R."/>
            <person name="Ramos J.L."/>
        </authorList>
    </citation>
    <scope>NUCLEOTIDE SEQUENCE</scope>
</reference>
<dbReference type="PANTHER" id="PTHR23127:SF0">
    <property type="entry name" value="H_ACA RIBONUCLEOPROTEIN COMPLEX SUBUNIT DKC1"/>
    <property type="match status" value="1"/>
</dbReference>
<proteinExistence type="predicted"/>
<dbReference type="SUPFAM" id="SSF55120">
    <property type="entry name" value="Pseudouridine synthase"/>
    <property type="match status" value="1"/>
</dbReference>
<name>D9PJM8_9ZZZZ</name>
<reference evidence="1" key="1">
    <citation type="submission" date="2010-07" db="EMBL/GenBank/DDBJ databases">
        <authorList>
            <consortium name="CONSOLIDER consortium CSD2007-00005"/>
            <person name="Guazzaroni M.-E."/>
            <person name="Richter M."/>
            <person name="Garcia-Salamanca A."/>
            <person name="Yarza P."/>
            <person name="Ferrer M."/>
        </authorList>
    </citation>
    <scope>NUCLEOTIDE SEQUENCE</scope>
</reference>
<protein>
    <submittedName>
        <fullName evidence="1">tRNA pseudouridine synthase B</fullName>
        <ecNumber evidence="1">5.4.99.-</ecNumber>
    </submittedName>
</protein>
<sequence length="85" mass="10146">HQKIKKDVFENTLKHFLGKIIQLPPVKSSVKRVERVREVYGLDILEYDKKERWVKLKTAVEKGTYIRKLAHDIGEKLELKFTWVI</sequence>
<accession>D9PJM8</accession>
<dbReference type="GO" id="GO:0000495">
    <property type="term" value="P:box H/ACA sno(s)RNA 3'-end processing"/>
    <property type="evidence" value="ECO:0007669"/>
    <property type="project" value="TreeGrafter"/>
</dbReference>
<dbReference type="EC" id="5.4.99.-" evidence="1"/>
<dbReference type="PANTHER" id="PTHR23127">
    <property type="entry name" value="CENTROMERE/MICROTUBULE BINDING PROTEIN CBF5"/>
    <property type="match status" value="1"/>
</dbReference>
<dbReference type="EMBL" id="ADZX01000535">
    <property type="protein sequence ID" value="EFK96237.1"/>
    <property type="molecule type" value="Genomic_DNA"/>
</dbReference>
<dbReference type="GO" id="GO:1990481">
    <property type="term" value="P:mRNA pseudouridine synthesis"/>
    <property type="evidence" value="ECO:0007669"/>
    <property type="project" value="TreeGrafter"/>
</dbReference>
<dbReference type="AlphaFoldDB" id="D9PJM8"/>
<feature type="non-terminal residue" evidence="1">
    <location>
        <position position="1"/>
    </location>
</feature>
<dbReference type="Gene3D" id="3.30.70.3190">
    <property type="match status" value="1"/>
</dbReference>
<comment type="caution">
    <text evidence="1">The sequence shown here is derived from an EMBL/GenBank/DDBJ whole genome shotgun (WGS) entry which is preliminary data.</text>
</comment>
<evidence type="ECO:0000313" key="1">
    <source>
        <dbReference type="EMBL" id="EFK96237.1"/>
    </source>
</evidence>
<dbReference type="GO" id="GO:0031120">
    <property type="term" value="P:snRNA pseudouridine synthesis"/>
    <property type="evidence" value="ECO:0007669"/>
    <property type="project" value="TreeGrafter"/>
</dbReference>
<dbReference type="GO" id="GO:0003723">
    <property type="term" value="F:RNA binding"/>
    <property type="evidence" value="ECO:0007669"/>
    <property type="project" value="InterPro"/>
</dbReference>
<dbReference type="GO" id="GO:0031118">
    <property type="term" value="P:rRNA pseudouridine synthesis"/>
    <property type="evidence" value="ECO:0007669"/>
    <property type="project" value="TreeGrafter"/>
</dbReference>
<dbReference type="InterPro" id="IPR020103">
    <property type="entry name" value="PsdUridine_synth_cat_dom_sf"/>
</dbReference>
<keyword evidence="1" id="KW-0413">Isomerase</keyword>